<organism evidence="7 8">
    <name type="scientific">Rhodococcus kronopolitis</name>
    <dbReference type="NCBI Taxonomy" id="1460226"/>
    <lineage>
        <taxon>Bacteria</taxon>
        <taxon>Bacillati</taxon>
        <taxon>Actinomycetota</taxon>
        <taxon>Actinomycetes</taxon>
        <taxon>Mycobacteriales</taxon>
        <taxon>Nocardiaceae</taxon>
        <taxon>Rhodococcus</taxon>
    </lineage>
</organism>
<feature type="transmembrane region" description="Helical" evidence="6">
    <location>
        <begin position="14"/>
        <end position="35"/>
    </location>
</feature>
<evidence type="ECO:0000256" key="4">
    <source>
        <dbReference type="ARBA" id="ARBA00022989"/>
    </source>
</evidence>
<evidence type="ECO:0000256" key="2">
    <source>
        <dbReference type="ARBA" id="ARBA00007375"/>
    </source>
</evidence>
<evidence type="ECO:0000256" key="3">
    <source>
        <dbReference type="ARBA" id="ARBA00022692"/>
    </source>
</evidence>
<keyword evidence="3 6" id="KW-0812">Transmembrane</keyword>
<proteinExistence type="inferred from homology"/>
<feature type="transmembrane region" description="Helical" evidence="6">
    <location>
        <begin position="123"/>
        <end position="143"/>
    </location>
</feature>
<dbReference type="Pfam" id="PF07947">
    <property type="entry name" value="YhhN"/>
    <property type="match status" value="1"/>
</dbReference>
<feature type="transmembrane region" description="Helical" evidence="6">
    <location>
        <begin position="91"/>
        <end position="111"/>
    </location>
</feature>
<feature type="transmembrane region" description="Helical" evidence="6">
    <location>
        <begin position="149"/>
        <end position="167"/>
    </location>
</feature>
<dbReference type="Proteomes" id="UP001595914">
    <property type="component" value="Unassembled WGS sequence"/>
</dbReference>
<evidence type="ECO:0000256" key="5">
    <source>
        <dbReference type="ARBA" id="ARBA00023136"/>
    </source>
</evidence>
<sequence>MIADPARTFGRRPAAALGAFAVVSVIHLGAQLVGADGVANVSQWFLMPLLAGFLALATPAPRPRLVRLTLVALGLSWLGDAAPDLADGDTAFLVMIGFFLLAQLAYIAAFWPHRAASVLRRPAASGYVAVIVALVAACAPGAGPLLVPALVYGVCLGTMAVLSTALGRVAAVGGALFLLSDSLIALGAFADWYHPPLEGFAVMLTYIVGQALLVFGVLAATRSTAAGTPAATTSAGR</sequence>
<accession>A0ABV9FRR2</accession>
<dbReference type="EMBL" id="JBHSFO010000005">
    <property type="protein sequence ID" value="MFC4604593.1"/>
    <property type="molecule type" value="Genomic_DNA"/>
</dbReference>
<comment type="similarity">
    <text evidence="2">Belongs to the TMEM86 family.</text>
</comment>
<dbReference type="PANTHER" id="PTHR31885">
    <property type="entry name" value="GH04784P"/>
    <property type="match status" value="1"/>
</dbReference>
<dbReference type="RefSeq" id="WP_378417510.1">
    <property type="nucleotide sequence ID" value="NZ_JBHSFO010000005.1"/>
</dbReference>
<keyword evidence="8" id="KW-1185">Reference proteome</keyword>
<evidence type="ECO:0000256" key="1">
    <source>
        <dbReference type="ARBA" id="ARBA00004141"/>
    </source>
</evidence>
<reference evidence="8" key="1">
    <citation type="journal article" date="2019" name="Int. J. Syst. Evol. Microbiol.">
        <title>The Global Catalogue of Microorganisms (GCM) 10K type strain sequencing project: providing services to taxonomists for standard genome sequencing and annotation.</title>
        <authorList>
            <consortium name="The Broad Institute Genomics Platform"/>
            <consortium name="The Broad Institute Genome Sequencing Center for Infectious Disease"/>
            <person name="Wu L."/>
            <person name="Ma J."/>
        </authorList>
    </citation>
    <scope>NUCLEOTIDE SEQUENCE [LARGE SCALE GENOMIC DNA]</scope>
    <source>
        <strain evidence="8">CCUG 54520</strain>
    </source>
</reference>
<protein>
    <submittedName>
        <fullName evidence="7">Lysoplasmalogenase</fullName>
    </submittedName>
</protein>
<evidence type="ECO:0000256" key="6">
    <source>
        <dbReference type="SAM" id="Phobius"/>
    </source>
</evidence>
<dbReference type="InterPro" id="IPR012506">
    <property type="entry name" value="TMEM86B-like"/>
</dbReference>
<name>A0ABV9FRR2_9NOCA</name>
<evidence type="ECO:0000313" key="7">
    <source>
        <dbReference type="EMBL" id="MFC4604593.1"/>
    </source>
</evidence>
<feature type="transmembrane region" description="Helical" evidence="6">
    <location>
        <begin position="199"/>
        <end position="220"/>
    </location>
</feature>
<keyword evidence="5 6" id="KW-0472">Membrane</keyword>
<gene>
    <name evidence="7" type="ORF">ACFO6S_12930</name>
</gene>
<evidence type="ECO:0000313" key="8">
    <source>
        <dbReference type="Proteomes" id="UP001595914"/>
    </source>
</evidence>
<comment type="subcellular location">
    <subcellularLocation>
        <location evidence="1">Membrane</location>
        <topology evidence="1">Multi-pass membrane protein</topology>
    </subcellularLocation>
</comment>
<keyword evidence="4 6" id="KW-1133">Transmembrane helix</keyword>
<dbReference type="PANTHER" id="PTHR31885:SF6">
    <property type="entry name" value="GH04784P"/>
    <property type="match status" value="1"/>
</dbReference>
<feature type="transmembrane region" description="Helical" evidence="6">
    <location>
        <begin position="174"/>
        <end position="193"/>
    </location>
</feature>
<comment type="caution">
    <text evidence="7">The sequence shown here is derived from an EMBL/GenBank/DDBJ whole genome shotgun (WGS) entry which is preliminary data.</text>
</comment>